<organism evidence="1 2">
    <name type="scientific">Ficus carica</name>
    <name type="common">Common fig</name>
    <dbReference type="NCBI Taxonomy" id="3494"/>
    <lineage>
        <taxon>Eukaryota</taxon>
        <taxon>Viridiplantae</taxon>
        <taxon>Streptophyta</taxon>
        <taxon>Embryophyta</taxon>
        <taxon>Tracheophyta</taxon>
        <taxon>Spermatophyta</taxon>
        <taxon>Magnoliopsida</taxon>
        <taxon>eudicotyledons</taxon>
        <taxon>Gunneridae</taxon>
        <taxon>Pentapetalae</taxon>
        <taxon>rosids</taxon>
        <taxon>fabids</taxon>
        <taxon>Rosales</taxon>
        <taxon>Moraceae</taxon>
        <taxon>Ficeae</taxon>
        <taxon>Ficus</taxon>
    </lineage>
</organism>
<dbReference type="Proteomes" id="UP001187192">
    <property type="component" value="Unassembled WGS sequence"/>
</dbReference>
<dbReference type="EMBL" id="BTGU01000235">
    <property type="protein sequence ID" value="GMN65437.1"/>
    <property type="molecule type" value="Genomic_DNA"/>
</dbReference>
<protein>
    <submittedName>
        <fullName evidence="1">Uncharacterized protein</fullName>
    </submittedName>
</protein>
<dbReference type="AlphaFoldDB" id="A0AA88J972"/>
<evidence type="ECO:0000313" key="2">
    <source>
        <dbReference type="Proteomes" id="UP001187192"/>
    </source>
</evidence>
<proteinExistence type="predicted"/>
<reference evidence="1" key="1">
    <citation type="submission" date="2023-07" db="EMBL/GenBank/DDBJ databases">
        <title>draft genome sequence of fig (Ficus carica).</title>
        <authorList>
            <person name="Takahashi T."/>
            <person name="Nishimura K."/>
        </authorList>
    </citation>
    <scope>NUCLEOTIDE SEQUENCE</scope>
</reference>
<gene>
    <name evidence="1" type="ORF">TIFTF001_034508</name>
</gene>
<accession>A0AA88J972</accession>
<sequence>MMNPMAWIGAGISPPMGILRSCFRLFLNSDPDKDGDRTSHLHLIRPIAILITYLDWKRLKLSETKLLLMSEDKNGMVEAKFRRQRRRGKWRSEGGFLVEVVLLPWHIQISPPRPWSGKIQPQRSMHEEICRHNLRMMRSTLAMASPTRRNLATKAPARRDLVVAVLCVT</sequence>
<name>A0AA88J972_FICCA</name>
<keyword evidence="2" id="KW-1185">Reference proteome</keyword>
<comment type="caution">
    <text evidence="1">The sequence shown here is derived from an EMBL/GenBank/DDBJ whole genome shotgun (WGS) entry which is preliminary data.</text>
</comment>
<evidence type="ECO:0000313" key="1">
    <source>
        <dbReference type="EMBL" id="GMN65437.1"/>
    </source>
</evidence>